<dbReference type="RefSeq" id="WP_265270765.1">
    <property type="nucleotide sequence ID" value="NZ_JANFAV010000017.1"/>
</dbReference>
<evidence type="ECO:0000256" key="12">
    <source>
        <dbReference type="RuleBase" id="RU003357"/>
    </source>
</evidence>
<dbReference type="InterPro" id="IPR039426">
    <property type="entry name" value="TonB-dep_rcpt-like"/>
</dbReference>
<feature type="domain" description="TonB-dependent receptor-like beta-barrel" evidence="13">
    <location>
        <begin position="280"/>
        <end position="684"/>
    </location>
</feature>
<gene>
    <name evidence="15" type="ORF">NEE01_19310</name>
</gene>
<keyword evidence="4" id="KW-0410">Iron transport</keyword>
<dbReference type="GO" id="GO:0006826">
    <property type="term" value="P:iron ion transport"/>
    <property type="evidence" value="ECO:0007669"/>
    <property type="project" value="UniProtKB-KW"/>
</dbReference>
<feature type="domain" description="TonB-dependent receptor plug" evidence="14">
    <location>
        <begin position="48"/>
        <end position="150"/>
    </location>
</feature>
<evidence type="ECO:0000256" key="7">
    <source>
        <dbReference type="ARBA" id="ARBA00023065"/>
    </source>
</evidence>
<dbReference type="Pfam" id="PF07715">
    <property type="entry name" value="Plug"/>
    <property type="match status" value="1"/>
</dbReference>
<comment type="subcellular location">
    <subcellularLocation>
        <location evidence="1 11">Cell outer membrane</location>
        <topology evidence="1 11">Multi-pass membrane protein</topology>
    </subcellularLocation>
</comment>
<proteinExistence type="inferred from homology"/>
<dbReference type="Gene3D" id="2.40.170.20">
    <property type="entry name" value="TonB-dependent receptor, beta-barrel domain"/>
    <property type="match status" value="1"/>
</dbReference>
<comment type="similarity">
    <text evidence="11 12">Belongs to the TonB-dependent receptor family.</text>
</comment>
<name>A0AA41ZAG9_9SPHN</name>
<dbReference type="EMBL" id="JANFAV010000017">
    <property type="protein sequence ID" value="MCW6536932.1"/>
    <property type="molecule type" value="Genomic_DNA"/>
</dbReference>
<evidence type="ECO:0000256" key="9">
    <source>
        <dbReference type="ARBA" id="ARBA00023136"/>
    </source>
</evidence>
<dbReference type="SUPFAM" id="SSF56935">
    <property type="entry name" value="Porins"/>
    <property type="match status" value="1"/>
</dbReference>
<evidence type="ECO:0000259" key="14">
    <source>
        <dbReference type="Pfam" id="PF07715"/>
    </source>
</evidence>
<dbReference type="Pfam" id="PF00593">
    <property type="entry name" value="TonB_dep_Rec_b-barrel"/>
    <property type="match status" value="1"/>
</dbReference>
<evidence type="ECO:0000256" key="2">
    <source>
        <dbReference type="ARBA" id="ARBA00022448"/>
    </source>
</evidence>
<dbReference type="PROSITE" id="PS52016">
    <property type="entry name" value="TONB_DEPENDENT_REC_3"/>
    <property type="match status" value="1"/>
</dbReference>
<keyword evidence="6" id="KW-0408">Iron</keyword>
<keyword evidence="3 11" id="KW-1134">Transmembrane beta strand</keyword>
<comment type="caution">
    <text evidence="15">The sequence shown here is derived from an EMBL/GenBank/DDBJ whole genome shotgun (WGS) entry which is preliminary data.</text>
</comment>
<evidence type="ECO:0000256" key="4">
    <source>
        <dbReference type="ARBA" id="ARBA00022496"/>
    </source>
</evidence>
<protein>
    <submittedName>
        <fullName evidence="15">TonB-dependent receptor</fullName>
    </submittedName>
</protein>
<keyword evidence="15" id="KW-0675">Receptor</keyword>
<keyword evidence="10 11" id="KW-0998">Cell outer membrane</keyword>
<keyword evidence="5 11" id="KW-0812">Transmembrane</keyword>
<keyword evidence="2 11" id="KW-0813">Transport</keyword>
<dbReference type="InterPro" id="IPR036942">
    <property type="entry name" value="Beta-barrel_TonB_sf"/>
</dbReference>
<dbReference type="Proteomes" id="UP001165565">
    <property type="component" value="Unassembled WGS sequence"/>
</dbReference>
<dbReference type="AlphaFoldDB" id="A0AA41ZAG9"/>
<sequence length="723" mass="77457">MAPSVLAMLVAGTTAAIAQEKDESVAAPVPESSIGDIVVTAQRRAESAQKVPLSITVLGAGQIEREGYRSFQDYAVRVPNLSFSQGGSSIGGLGQAISLRGIYGTNTTGVYLDETPLPGSVDPQVVDLERIEVLRGPQGTLYGARSMGGTVRLITRQPDVNEFSGSAHGIISSTRHGGANGTIDGSLNIPIVAETLAIRAFAFGDYQSGVFTRIPSADAPTQYSPRDNLGASRRYGGAIAARLQLLDNAISITPRVIIQRSRTNAQPYADLVAGNFVQKRLFDLDDKGTDDWNLFSLTSRYGADFGEFVSVTSQFNRDASDSENASEAISGLLGFTTPSLFRGSSRARTFVQEFRFTSAFDGPLQVTFGAFYQKSNILTQIPSNIIDGVGDFYNYRSRNRTTEKAVYGEANLSLTDKLQLIAGLRYFRNIVSLSVSQGGVAVGSGAGTFNEVQRESGFNPKFGVKYALTPSVNLFANAAKGFRIGGANAYSENLCAADRQALGISADAARSYRSDSVWSYEAGIKSSFFNNRLVVNATGFHVNWSNIQQSVALACGFSIDQNGGRARSDGFELEVQASPAKGLTLGTGVGYTDARITDPGALAIVTAGARIQQVPRWNLTASADYRFAIGAVPLAFHGDVSHVGSSLSRSNLLTGRIRPAYDLANLRLGTDFERFNLTFFIENVFDKIANLADVPPLALEDPNRPRIAAGRPRTMGIDMRAKF</sequence>
<evidence type="ECO:0000256" key="6">
    <source>
        <dbReference type="ARBA" id="ARBA00023004"/>
    </source>
</evidence>
<evidence type="ECO:0000313" key="15">
    <source>
        <dbReference type="EMBL" id="MCW6536932.1"/>
    </source>
</evidence>
<dbReference type="PANTHER" id="PTHR32552">
    <property type="entry name" value="FERRICHROME IRON RECEPTOR-RELATED"/>
    <property type="match status" value="1"/>
</dbReference>
<reference evidence="15" key="1">
    <citation type="submission" date="2022-06" db="EMBL/GenBank/DDBJ databases">
        <title>Sphingomonas sp. nov. isolated from rhizosphere soil of tomato.</title>
        <authorList>
            <person name="Dong H."/>
            <person name="Gao R."/>
        </authorList>
    </citation>
    <scope>NUCLEOTIDE SEQUENCE</scope>
    <source>
        <strain evidence="15">MMSM24</strain>
    </source>
</reference>
<organism evidence="15 16">
    <name type="scientific">Sphingomonas lycopersici</name>
    <dbReference type="NCBI Taxonomy" id="2951807"/>
    <lineage>
        <taxon>Bacteria</taxon>
        <taxon>Pseudomonadati</taxon>
        <taxon>Pseudomonadota</taxon>
        <taxon>Alphaproteobacteria</taxon>
        <taxon>Sphingomonadales</taxon>
        <taxon>Sphingomonadaceae</taxon>
        <taxon>Sphingomonas</taxon>
    </lineage>
</organism>
<keyword evidence="7" id="KW-0406">Ion transport</keyword>
<dbReference type="PANTHER" id="PTHR32552:SF81">
    <property type="entry name" value="TONB-DEPENDENT OUTER MEMBRANE RECEPTOR"/>
    <property type="match status" value="1"/>
</dbReference>
<accession>A0AA41ZAG9</accession>
<keyword evidence="8 12" id="KW-0798">TonB box</keyword>
<evidence type="ECO:0000256" key="1">
    <source>
        <dbReference type="ARBA" id="ARBA00004571"/>
    </source>
</evidence>
<keyword evidence="9 11" id="KW-0472">Membrane</keyword>
<dbReference type="InterPro" id="IPR000531">
    <property type="entry name" value="Beta-barrel_TonB"/>
</dbReference>
<evidence type="ECO:0000259" key="13">
    <source>
        <dbReference type="Pfam" id="PF00593"/>
    </source>
</evidence>
<evidence type="ECO:0000256" key="10">
    <source>
        <dbReference type="ARBA" id="ARBA00023237"/>
    </source>
</evidence>
<evidence type="ECO:0000256" key="5">
    <source>
        <dbReference type="ARBA" id="ARBA00022692"/>
    </source>
</evidence>
<dbReference type="CDD" id="cd01347">
    <property type="entry name" value="ligand_gated_channel"/>
    <property type="match status" value="1"/>
</dbReference>
<keyword evidence="16" id="KW-1185">Reference proteome</keyword>
<dbReference type="InterPro" id="IPR012910">
    <property type="entry name" value="Plug_dom"/>
</dbReference>
<evidence type="ECO:0000256" key="3">
    <source>
        <dbReference type="ARBA" id="ARBA00022452"/>
    </source>
</evidence>
<evidence type="ECO:0000313" key="16">
    <source>
        <dbReference type="Proteomes" id="UP001165565"/>
    </source>
</evidence>
<evidence type="ECO:0000256" key="11">
    <source>
        <dbReference type="PROSITE-ProRule" id="PRU01360"/>
    </source>
</evidence>
<dbReference type="GO" id="GO:0009279">
    <property type="term" value="C:cell outer membrane"/>
    <property type="evidence" value="ECO:0007669"/>
    <property type="project" value="UniProtKB-SubCell"/>
</dbReference>
<evidence type="ECO:0000256" key="8">
    <source>
        <dbReference type="ARBA" id="ARBA00023077"/>
    </source>
</evidence>